<dbReference type="InterPro" id="IPR009071">
    <property type="entry name" value="HMG_box_dom"/>
</dbReference>
<dbReference type="STRING" id="1095630.A0A2J6SU60"/>
<keyword evidence="8" id="KW-1185">Reference proteome</keyword>
<dbReference type="GO" id="GO:0000978">
    <property type="term" value="F:RNA polymerase II cis-regulatory region sequence-specific DNA binding"/>
    <property type="evidence" value="ECO:0007669"/>
    <property type="project" value="TreeGrafter"/>
</dbReference>
<dbReference type="SUPFAM" id="SSF47095">
    <property type="entry name" value="HMG-box"/>
    <property type="match status" value="1"/>
</dbReference>
<dbReference type="PROSITE" id="PS50118">
    <property type="entry name" value="HMG_BOX_2"/>
    <property type="match status" value="1"/>
</dbReference>
<dbReference type="GO" id="GO:0000122">
    <property type="term" value="P:negative regulation of transcription by RNA polymerase II"/>
    <property type="evidence" value="ECO:0007669"/>
    <property type="project" value="TreeGrafter"/>
</dbReference>
<keyword evidence="2 4" id="KW-0238">DNA-binding</keyword>
<protein>
    <recommendedName>
        <fullName evidence="6">HMG box domain-containing protein</fullName>
    </recommendedName>
</protein>
<feature type="domain" description="HMG box" evidence="6">
    <location>
        <begin position="93"/>
        <end position="161"/>
    </location>
</feature>
<dbReference type="InterPro" id="IPR050140">
    <property type="entry name" value="SRY-related_HMG-box_TF-like"/>
</dbReference>
<dbReference type="Gene3D" id="1.10.30.10">
    <property type="entry name" value="High mobility group box domain"/>
    <property type="match status" value="1"/>
</dbReference>
<dbReference type="PANTHER" id="PTHR10270:SF161">
    <property type="entry name" value="SEX-DETERMINING REGION Y PROTEIN"/>
    <property type="match status" value="1"/>
</dbReference>
<reference evidence="7 8" key="1">
    <citation type="submission" date="2016-04" db="EMBL/GenBank/DDBJ databases">
        <title>A degradative enzymes factory behind the ericoid mycorrhizal symbiosis.</title>
        <authorList>
            <consortium name="DOE Joint Genome Institute"/>
            <person name="Martino E."/>
            <person name="Morin E."/>
            <person name="Grelet G."/>
            <person name="Kuo A."/>
            <person name="Kohler A."/>
            <person name="Daghino S."/>
            <person name="Barry K."/>
            <person name="Choi C."/>
            <person name="Cichocki N."/>
            <person name="Clum A."/>
            <person name="Copeland A."/>
            <person name="Hainaut M."/>
            <person name="Haridas S."/>
            <person name="Labutti K."/>
            <person name="Lindquist E."/>
            <person name="Lipzen A."/>
            <person name="Khouja H.-R."/>
            <person name="Murat C."/>
            <person name="Ohm R."/>
            <person name="Olson A."/>
            <person name="Spatafora J."/>
            <person name="Veneault-Fourrey C."/>
            <person name="Henrissat B."/>
            <person name="Grigoriev I."/>
            <person name="Martin F."/>
            <person name="Perotto S."/>
        </authorList>
    </citation>
    <scope>NUCLEOTIDE SEQUENCE [LARGE SCALE GENOMIC DNA]</scope>
    <source>
        <strain evidence="7 8">E</strain>
    </source>
</reference>
<evidence type="ECO:0000313" key="7">
    <source>
        <dbReference type="EMBL" id="PMD54302.1"/>
    </source>
</evidence>
<dbReference type="Pfam" id="PF00505">
    <property type="entry name" value="HMG_box"/>
    <property type="match status" value="1"/>
</dbReference>
<evidence type="ECO:0000259" key="6">
    <source>
        <dbReference type="PROSITE" id="PS50118"/>
    </source>
</evidence>
<evidence type="ECO:0000256" key="4">
    <source>
        <dbReference type="PROSITE-ProRule" id="PRU00267"/>
    </source>
</evidence>
<accession>A0A2J6SU60</accession>
<dbReference type="EMBL" id="KZ613866">
    <property type="protein sequence ID" value="PMD54302.1"/>
    <property type="molecule type" value="Genomic_DNA"/>
</dbReference>
<evidence type="ECO:0000313" key="8">
    <source>
        <dbReference type="Proteomes" id="UP000235371"/>
    </source>
</evidence>
<feature type="region of interest" description="Disordered" evidence="5">
    <location>
        <begin position="158"/>
        <end position="182"/>
    </location>
</feature>
<keyword evidence="3" id="KW-0804">Transcription</keyword>
<dbReference type="AlphaFoldDB" id="A0A2J6SU60"/>
<dbReference type="SMART" id="SM00398">
    <property type="entry name" value="HMG"/>
    <property type="match status" value="1"/>
</dbReference>
<dbReference type="Proteomes" id="UP000235371">
    <property type="component" value="Unassembled WGS sequence"/>
</dbReference>
<dbReference type="OrthoDB" id="6247875at2759"/>
<dbReference type="GO" id="GO:0030154">
    <property type="term" value="P:cell differentiation"/>
    <property type="evidence" value="ECO:0007669"/>
    <property type="project" value="TreeGrafter"/>
</dbReference>
<dbReference type="PANTHER" id="PTHR10270">
    <property type="entry name" value="SOX TRANSCRIPTION FACTOR"/>
    <property type="match status" value="1"/>
</dbReference>
<gene>
    <name evidence="7" type="ORF">K444DRAFT_140718</name>
</gene>
<evidence type="ECO:0000256" key="3">
    <source>
        <dbReference type="ARBA" id="ARBA00023163"/>
    </source>
</evidence>
<feature type="compositionally biased region" description="Basic residues" evidence="5">
    <location>
        <begin position="163"/>
        <end position="176"/>
    </location>
</feature>
<keyword evidence="1" id="KW-0805">Transcription regulation</keyword>
<dbReference type="InterPro" id="IPR036910">
    <property type="entry name" value="HMG_box_dom_sf"/>
</dbReference>
<dbReference type="CDD" id="cd01389">
    <property type="entry name" value="HMG-box_ROX1-like"/>
    <property type="match status" value="1"/>
</dbReference>
<keyword evidence="4" id="KW-0539">Nucleus</keyword>
<name>A0A2J6SU60_9HELO</name>
<organism evidence="7 8">
    <name type="scientific">Hyaloscypha bicolor E</name>
    <dbReference type="NCBI Taxonomy" id="1095630"/>
    <lineage>
        <taxon>Eukaryota</taxon>
        <taxon>Fungi</taxon>
        <taxon>Dikarya</taxon>
        <taxon>Ascomycota</taxon>
        <taxon>Pezizomycotina</taxon>
        <taxon>Leotiomycetes</taxon>
        <taxon>Helotiales</taxon>
        <taxon>Hyaloscyphaceae</taxon>
        <taxon>Hyaloscypha</taxon>
        <taxon>Hyaloscypha bicolor</taxon>
    </lineage>
</organism>
<dbReference type="InParanoid" id="A0A2J6SU60"/>
<dbReference type="GO" id="GO:0005634">
    <property type="term" value="C:nucleus"/>
    <property type="evidence" value="ECO:0007669"/>
    <property type="project" value="UniProtKB-UniRule"/>
</dbReference>
<evidence type="ECO:0000256" key="2">
    <source>
        <dbReference type="ARBA" id="ARBA00023125"/>
    </source>
</evidence>
<dbReference type="GO" id="GO:0001228">
    <property type="term" value="F:DNA-binding transcription activator activity, RNA polymerase II-specific"/>
    <property type="evidence" value="ECO:0007669"/>
    <property type="project" value="TreeGrafter"/>
</dbReference>
<dbReference type="RefSeq" id="XP_024731206.1">
    <property type="nucleotide sequence ID" value="XM_024870535.1"/>
</dbReference>
<sequence length="284" mass="30544">MATGGTVPTFIRDGSAPRVFLGPLPLFQQQQGFQLPAIGQFAQAVAPQLQGQAGAPQLQGQPVALPAQAHASAAGAGVATGPARAARRQADKIPRPPNAWILFRKHFHPSIVEAHPEFSNNEISTYLAAAWKAEPQAVIDYWHAKAAEAKAEHMRKYPDYQYKPRKSSDKKRRMSKKKEAALTATPKVALTAEAAPTTPITQGATVITVEPTYTITPMDNVDIIAEAKAFGQAMFNAGYDMTHGAGGFDGQSLFTEDGAAAEDEGAVAEYDDEHSNEFLDWIFS</sequence>
<dbReference type="FunFam" id="1.10.30.10:FF:000041">
    <property type="entry name" value="HMG box family protein"/>
    <property type="match status" value="1"/>
</dbReference>
<evidence type="ECO:0000256" key="5">
    <source>
        <dbReference type="SAM" id="MobiDB-lite"/>
    </source>
</evidence>
<feature type="DNA-binding region" description="HMG box" evidence="4">
    <location>
        <begin position="93"/>
        <end position="161"/>
    </location>
</feature>
<evidence type="ECO:0000256" key="1">
    <source>
        <dbReference type="ARBA" id="ARBA00023015"/>
    </source>
</evidence>
<proteinExistence type="predicted"/>
<dbReference type="GeneID" id="36578617"/>